<dbReference type="PANTHER" id="PTHR42920:SF24">
    <property type="entry name" value="AROMATIC AMINO ACID EXPORTER YDDG"/>
    <property type="match status" value="1"/>
</dbReference>
<keyword evidence="5 6" id="KW-0472">Membrane</keyword>
<evidence type="ECO:0000256" key="3">
    <source>
        <dbReference type="ARBA" id="ARBA00022692"/>
    </source>
</evidence>
<feature type="transmembrane region" description="Helical" evidence="6">
    <location>
        <begin position="209"/>
        <end position="232"/>
    </location>
</feature>
<dbReference type="NCBIfam" id="NF008676">
    <property type="entry name" value="PRK11689.1"/>
    <property type="match status" value="1"/>
</dbReference>
<evidence type="ECO:0000256" key="5">
    <source>
        <dbReference type="ARBA" id="ARBA00023136"/>
    </source>
</evidence>
<dbReference type="Proteomes" id="UP000198841">
    <property type="component" value="Unassembled WGS sequence"/>
</dbReference>
<feature type="transmembrane region" description="Helical" evidence="6">
    <location>
        <begin position="270"/>
        <end position="290"/>
    </location>
</feature>
<dbReference type="EMBL" id="FOSD01000006">
    <property type="protein sequence ID" value="SFK31309.1"/>
    <property type="molecule type" value="Genomic_DNA"/>
</dbReference>
<dbReference type="InterPro" id="IPR037185">
    <property type="entry name" value="EmrE-like"/>
</dbReference>
<dbReference type="PANTHER" id="PTHR42920">
    <property type="entry name" value="OS03G0707200 PROTEIN-RELATED"/>
    <property type="match status" value="1"/>
</dbReference>
<evidence type="ECO:0000259" key="7">
    <source>
        <dbReference type="Pfam" id="PF00892"/>
    </source>
</evidence>
<evidence type="ECO:0000313" key="8">
    <source>
        <dbReference type="EMBL" id="SFK31309.1"/>
    </source>
</evidence>
<feature type="transmembrane region" description="Helical" evidence="6">
    <location>
        <begin position="244"/>
        <end position="264"/>
    </location>
</feature>
<feature type="transmembrane region" description="Helical" evidence="6">
    <location>
        <begin position="32"/>
        <end position="52"/>
    </location>
</feature>
<feature type="transmembrane region" description="Helical" evidence="6">
    <location>
        <begin position="97"/>
        <end position="114"/>
    </location>
</feature>
<keyword evidence="9" id="KW-1185">Reference proteome</keyword>
<feature type="domain" description="EamA" evidence="7">
    <location>
        <begin position="159"/>
        <end position="285"/>
    </location>
</feature>
<feature type="transmembrane region" description="Helical" evidence="6">
    <location>
        <begin position="121"/>
        <end position="139"/>
    </location>
</feature>
<feature type="transmembrane region" description="Helical" evidence="6">
    <location>
        <begin position="64"/>
        <end position="85"/>
    </location>
</feature>
<name>A0A1I3YIY6_9GAMM</name>
<evidence type="ECO:0000256" key="2">
    <source>
        <dbReference type="ARBA" id="ARBA00022475"/>
    </source>
</evidence>
<sequence>MPQKKATLIGLLAILLWSAIVGLIKTVSEGFGPVGGAALIYSASAVLLIFTVGLPKLRSFPRRYLIIGSVLFVCYELCLSLSLGFTHSGRQAIEVGMVNYLWPSLTIVLAVIVNRQKTHPLIIPGVLLAVAGICCVLGGDQGFSFSEIANNVMDNPLSYGLALSGAVIWAVYCVVTKKIANGSNGITLFFILTALTLWLKFLLSPQPPFVLSVGVCISLALAAMAMGFGYAAWNVGILHGNVTILAAASYFIPIISSLLAAFILRSHLTVAFWQGTAMVSLGSLMCWWSTRVRKA</sequence>
<evidence type="ECO:0000313" key="9">
    <source>
        <dbReference type="Proteomes" id="UP000198841"/>
    </source>
</evidence>
<gene>
    <name evidence="8" type="ORF">SAMN05518863_10677</name>
</gene>
<evidence type="ECO:0000256" key="6">
    <source>
        <dbReference type="SAM" id="Phobius"/>
    </source>
</evidence>
<comment type="subcellular location">
    <subcellularLocation>
        <location evidence="1">Cell membrane</location>
        <topology evidence="1">Multi-pass membrane protein</topology>
    </subcellularLocation>
</comment>
<evidence type="ECO:0000256" key="4">
    <source>
        <dbReference type="ARBA" id="ARBA00022989"/>
    </source>
</evidence>
<keyword evidence="3 6" id="KW-0812">Transmembrane</keyword>
<reference evidence="8 9" key="1">
    <citation type="submission" date="2016-10" db="EMBL/GenBank/DDBJ databases">
        <authorList>
            <person name="Varghese N."/>
            <person name="Submissions S."/>
        </authorList>
    </citation>
    <scope>NUCLEOTIDE SEQUENCE [LARGE SCALE GENOMIC DNA]</scope>
    <source>
        <strain evidence="8 9">YR512</strain>
    </source>
</reference>
<dbReference type="InterPro" id="IPR051258">
    <property type="entry name" value="Diverse_Substrate_Transporter"/>
</dbReference>
<protein>
    <submittedName>
        <fullName evidence="8">Permease of the drug/metabolite transporter (DMT) superfamily</fullName>
    </submittedName>
</protein>
<dbReference type="RefSeq" id="WP_091003781.1">
    <property type="nucleotide sequence ID" value="NZ_FOSD01000006.1"/>
</dbReference>
<feature type="transmembrane region" description="Helical" evidence="6">
    <location>
        <begin position="159"/>
        <end position="175"/>
    </location>
</feature>
<accession>A0A1I3YIY6</accession>
<keyword evidence="2" id="KW-1003">Cell membrane</keyword>
<dbReference type="Pfam" id="PF00892">
    <property type="entry name" value="EamA"/>
    <property type="match status" value="1"/>
</dbReference>
<keyword evidence="4 6" id="KW-1133">Transmembrane helix</keyword>
<dbReference type="InterPro" id="IPR000620">
    <property type="entry name" value="EamA_dom"/>
</dbReference>
<proteinExistence type="predicted"/>
<dbReference type="SUPFAM" id="SSF103481">
    <property type="entry name" value="Multidrug resistance efflux transporter EmrE"/>
    <property type="match status" value="2"/>
</dbReference>
<evidence type="ECO:0000256" key="1">
    <source>
        <dbReference type="ARBA" id="ARBA00004651"/>
    </source>
</evidence>
<feature type="transmembrane region" description="Helical" evidence="6">
    <location>
        <begin position="187"/>
        <end position="203"/>
    </location>
</feature>
<organism evidence="8 9">
    <name type="scientific">Candidatus Pantoea symbiotica</name>
    <dbReference type="NCBI Taxonomy" id="1884370"/>
    <lineage>
        <taxon>Bacteria</taxon>
        <taxon>Pseudomonadati</taxon>
        <taxon>Pseudomonadota</taxon>
        <taxon>Gammaproteobacteria</taxon>
        <taxon>Enterobacterales</taxon>
        <taxon>Erwiniaceae</taxon>
        <taxon>Pantoea</taxon>
    </lineage>
</organism>
<comment type="caution">
    <text evidence="8">The sequence shown here is derived from an EMBL/GenBank/DDBJ whole genome shotgun (WGS) entry which is preliminary data.</text>
</comment>